<dbReference type="InterPro" id="IPR002937">
    <property type="entry name" value="Amino_oxidase"/>
</dbReference>
<dbReference type="InterPro" id="IPR036188">
    <property type="entry name" value="FAD/NAD-bd_sf"/>
</dbReference>
<feature type="region of interest" description="Disordered" evidence="4">
    <location>
        <begin position="1"/>
        <end position="25"/>
    </location>
</feature>
<keyword evidence="3" id="KW-0274">FAD</keyword>
<accession>A0AAJ7WS28</accession>
<feature type="compositionally biased region" description="Acidic residues" evidence="4">
    <location>
        <begin position="1"/>
        <end position="11"/>
    </location>
</feature>
<evidence type="ECO:0000256" key="1">
    <source>
        <dbReference type="ARBA" id="ARBA00001974"/>
    </source>
</evidence>
<reference evidence="7" key="1">
    <citation type="submission" date="2025-08" db="UniProtKB">
        <authorList>
            <consortium name="RefSeq"/>
        </authorList>
    </citation>
    <scope>IDENTIFICATION</scope>
    <source>
        <tissue evidence="7">Sperm</tissue>
    </source>
</reference>
<dbReference type="RefSeq" id="XP_032808099.1">
    <property type="nucleotide sequence ID" value="XM_032952208.1"/>
</dbReference>
<name>A0AAJ7WS28_PETMA</name>
<dbReference type="PRINTS" id="PR00411">
    <property type="entry name" value="PNDRDTASEI"/>
</dbReference>
<evidence type="ECO:0000313" key="6">
    <source>
        <dbReference type="Proteomes" id="UP001318040"/>
    </source>
</evidence>
<feature type="region of interest" description="Disordered" evidence="4">
    <location>
        <begin position="277"/>
        <end position="320"/>
    </location>
</feature>
<gene>
    <name evidence="7" type="primary">SMOX</name>
</gene>
<dbReference type="AlphaFoldDB" id="A0AAJ7WS28"/>
<dbReference type="GO" id="GO:0046592">
    <property type="term" value="F:polyamine oxidase activity"/>
    <property type="evidence" value="ECO:0007669"/>
    <property type="project" value="TreeGrafter"/>
</dbReference>
<dbReference type="InterPro" id="IPR050281">
    <property type="entry name" value="Flavin_monoamine_oxidase"/>
</dbReference>
<evidence type="ECO:0000256" key="4">
    <source>
        <dbReference type="SAM" id="MobiDB-lite"/>
    </source>
</evidence>
<evidence type="ECO:0000256" key="2">
    <source>
        <dbReference type="ARBA" id="ARBA00022630"/>
    </source>
</evidence>
<keyword evidence="2" id="KW-0285">Flavoprotein</keyword>
<dbReference type="Pfam" id="PF01593">
    <property type="entry name" value="Amino_oxidase"/>
    <property type="match status" value="2"/>
</dbReference>
<protein>
    <submittedName>
        <fullName evidence="7">Spermine oxidase isoform X1</fullName>
    </submittedName>
</protein>
<dbReference type="GO" id="GO:0046208">
    <property type="term" value="P:spermine catabolic process"/>
    <property type="evidence" value="ECO:0007669"/>
    <property type="project" value="TreeGrafter"/>
</dbReference>
<feature type="compositionally biased region" description="Basic and acidic residues" evidence="4">
    <location>
        <begin position="12"/>
        <end position="25"/>
    </location>
</feature>
<feature type="compositionally biased region" description="Gly residues" evidence="4">
    <location>
        <begin position="293"/>
        <end position="307"/>
    </location>
</feature>
<organism evidence="6 7">
    <name type="scientific">Petromyzon marinus</name>
    <name type="common">Sea lamprey</name>
    <dbReference type="NCBI Taxonomy" id="7757"/>
    <lineage>
        <taxon>Eukaryota</taxon>
        <taxon>Metazoa</taxon>
        <taxon>Chordata</taxon>
        <taxon>Craniata</taxon>
        <taxon>Vertebrata</taxon>
        <taxon>Cyclostomata</taxon>
        <taxon>Hyperoartia</taxon>
        <taxon>Petromyzontiformes</taxon>
        <taxon>Petromyzontidae</taxon>
        <taxon>Petromyzon</taxon>
    </lineage>
</organism>
<proteinExistence type="predicted"/>
<evidence type="ECO:0000259" key="5">
    <source>
        <dbReference type="Pfam" id="PF01593"/>
    </source>
</evidence>
<dbReference type="PANTHER" id="PTHR10742:SF416">
    <property type="entry name" value="SPERMINE OXIDASE"/>
    <property type="match status" value="1"/>
</dbReference>
<sequence length="585" mass="64510">MQSCEESSESVDEPHSKGPRGSEEPHVIVIGGGLAGLAAASRLLERGFRHVVILEATGHLGGRVRSKEFCQTTVELGAAWIHGARGNPVYHLAEEHNLLVETTEEEHSLGRISLYSTVGETCYFTSSGRRLPRHFVEEFRDLYDKVFNLTQEFFQRNKPLDSEHSSSVGEFIREVMRKCIEEEPDDSSQTKRVKLAMLQQALKVESCESSASSMDDVSLAAFGEWTEIPGAHHIIPTGFTSIVDILQRGIPSSSIRISKPVRQVLWDSTEHCSGFSGSANQNGSSDGGCLENGIGGGGGGGGGGRNGTNGDSEKNPTHNMEPCCRVARTFPVRVECEDGECFLADHVILTASLGVLKERHGTLFDPPLPGDKVAAIEKLGIGTTDKIFLEFEEPFWGPECNSIQLVWEDDVGEESEQDQLRPWYRKVCSFDVLYPASRYGHVLGGWVCGDEALEMEKLDDETVAETCTELLRKFMGNPNIVKPRKILRTFWGSDPYTRGSYSYTRVGSNGADIDTLAEPLPYTDSTKIQPLQLLFAGEATHRKFYSTTHGALLTGQREAGRIVEMYAYGDGSEGKEKKLEELIRY</sequence>
<dbReference type="PANTHER" id="PTHR10742">
    <property type="entry name" value="FLAVIN MONOAMINE OXIDASE"/>
    <property type="match status" value="1"/>
</dbReference>
<keyword evidence="6" id="KW-1185">Reference proteome</keyword>
<comment type="cofactor">
    <cofactor evidence="1">
        <name>FAD</name>
        <dbReference type="ChEBI" id="CHEBI:57692"/>
    </cofactor>
</comment>
<evidence type="ECO:0000256" key="3">
    <source>
        <dbReference type="ARBA" id="ARBA00022827"/>
    </source>
</evidence>
<dbReference type="SUPFAM" id="SSF54373">
    <property type="entry name" value="FAD-linked reductases, C-terminal domain"/>
    <property type="match status" value="1"/>
</dbReference>
<dbReference type="Proteomes" id="UP001318040">
    <property type="component" value="Chromosome 11"/>
</dbReference>
<feature type="domain" description="Amine oxidase" evidence="5">
    <location>
        <begin position="34"/>
        <end position="269"/>
    </location>
</feature>
<dbReference type="KEGG" id="pmrn:116941301"/>
<dbReference type="CTD" id="54498"/>
<feature type="domain" description="Amine oxidase" evidence="5">
    <location>
        <begin position="326"/>
        <end position="562"/>
    </location>
</feature>
<dbReference type="SUPFAM" id="SSF51905">
    <property type="entry name" value="FAD/NAD(P)-binding domain"/>
    <property type="match status" value="1"/>
</dbReference>
<dbReference type="Gene3D" id="3.50.50.60">
    <property type="entry name" value="FAD/NAD(P)-binding domain"/>
    <property type="match status" value="1"/>
</dbReference>
<dbReference type="Gene3D" id="3.90.660.10">
    <property type="match status" value="1"/>
</dbReference>
<evidence type="ECO:0000313" key="7">
    <source>
        <dbReference type="RefSeq" id="XP_032808099.1"/>
    </source>
</evidence>